<keyword evidence="4" id="KW-0239">DNA-directed DNA polymerase</keyword>
<dbReference type="Pfam" id="PF17657">
    <property type="entry name" value="DNA_pol3_finger"/>
    <property type="match status" value="1"/>
</dbReference>
<evidence type="ECO:0000259" key="6">
    <source>
        <dbReference type="Pfam" id="PF07733"/>
    </source>
</evidence>
<evidence type="ECO:0000256" key="2">
    <source>
        <dbReference type="ARBA" id="ARBA00022695"/>
    </source>
</evidence>
<dbReference type="InterPro" id="IPR004805">
    <property type="entry name" value="DnaE2/DnaE/PolC"/>
</dbReference>
<organism evidence="8 9">
    <name type="scientific">Clostridioides difficile</name>
    <name type="common">Peptoclostridium difficile</name>
    <dbReference type="NCBI Taxonomy" id="1496"/>
    <lineage>
        <taxon>Bacteria</taxon>
        <taxon>Bacillati</taxon>
        <taxon>Bacillota</taxon>
        <taxon>Clostridia</taxon>
        <taxon>Peptostreptococcales</taxon>
        <taxon>Peptostreptococcaceae</taxon>
        <taxon>Clostridioides</taxon>
    </lineage>
</organism>
<reference evidence="8" key="2">
    <citation type="submission" date="2021-06" db="EMBL/GenBank/DDBJ databases">
        <authorList>
            <consortium name="NCBI Pathogen Detection Project"/>
        </authorList>
    </citation>
    <scope>NUCLEOTIDE SEQUENCE</scope>
    <source>
        <strain evidence="8">HN1000</strain>
    </source>
</reference>
<dbReference type="InterPro" id="IPR016195">
    <property type="entry name" value="Pol/histidinol_Pase-like"/>
</dbReference>
<name>A0AAN6A571_CLODI</name>
<dbReference type="InterPro" id="IPR011708">
    <property type="entry name" value="DNA_pol3_alpha_NTPase_dom"/>
</dbReference>
<accession>A0AAN6A571</accession>
<feature type="domain" description="DNA polymerase III alpha subunit finger" evidence="7">
    <location>
        <begin position="553"/>
        <end position="685"/>
    </location>
</feature>
<evidence type="ECO:0000313" key="9">
    <source>
        <dbReference type="Proteomes" id="UP000878956"/>
    </source>
</evidence>
<dbReference type="InterPro" id="IPR004013">
    <property type="entry name" value="PHP_dom"/>
</dbReference>
<proteinExistence type="predicted"/>
<comment type="caution">
    <text evidence="8">The sequence shown here is derived from an EMBL/GenBank/DDBJ whole genome shotgun (WGS) entry which is preliminary data.</text>
</comment>
<dbReference type="EMBL" id="DAEPXK010000008">
    <property type="protein sequence ID" value="HBH1541638.1"/>
    <property type="molecule type" value="Genomic_DNA"/>
</dbReference>
<reference evidence="8" key="1">
    <citation type="journal article" date="2018" name="Genome Biol.">
        <title>SKESA: strategic k-mer extension for scrupulous assemblies.</title>
        <authorList>
            <person name="Souvorov A."/>
            <person name="Agarwala R."/>
            <person name="Lipman D.J."/>
        </authorList>
    </citation>
    <scope>NUCLEOTIDE SEQUENCE</scope>
    <source>
        <strain evidence="8">HN1000</strain>
    </source>
</reference>
<dbReference type="SUPFAM" id="SSF89550">
    <property type="entry name" value="PHP domain-like"/>
    <property type="match status" value="1"/>
</dbReference>
<keyword evidence="3" id="KW-0235">DNA replication</keyword>
<dbReference type="Gene3D" id="3.20.20.140">
    <property type="entry name" value="Metal-dependent hydrolases"/>
    <property type="match status" value="1"/>
</dbReference>
<dbReference type="AlphaFoldDB" id="A0AAN6A571"/>
<evidence type="ECO:0000256" key="1">
    <source>
        <dbReference type="ARBA" id="ARBA00022679"/>
    </source>
</evidence>
<dbReference type="InterPro" id="IPR040982">
    <property type="entry name" value="DNA_pol3_finger"/>
</dbReference>
<dbReference type="RefSeq" id="WP_074105784.1">
    <property type="nucleotide sequence ID" value="NZ_BING01000001.1"/>
</dbReference>
<evidence type="ECO:0000256" key="4">
    <source>
        <dbReference type="ARBA" id="ARBA00022932"/>
    </source>
</evidence>
<dbReference type="PANTHER" id="PTHR32294">
    <property type="entry name" value="DNA POLYMERASE III SUBUNIT ALPHA"/>
    <property type="match status" value="1"/>
</dbReference>
<dbReference type="GO" id="GO:0006260">
    <property type="term" value="P:DNA replication"/>
    <property type="evidence" value="ECO:0007669"/>
    <property type="project" value="UniProtKB-KW"/>
</dbReference>
<evidence type="ECO:0000259" key="5">
    <source>
        <dbReference type="Pfam" id="PF02811"/>
    </source>
</evidence>
<gene>
    <name evidence="8" type="ORF">KRM00_001101</name>
</gene>
<feature type="domain" description="PHP" evidence="5">
    <location>
        <begin position="6"/>
        <end position="169"/>
    </location>
</feature>
<evidence type="ECO:0000313" key="8">
    <source>
        <dbReference type="EMBL" id="HBH1541638.1"/>
    </source>
</evidence>
<keyword evidence="1" id="KW-0808">Transferase</keyword>
<dbReference type="GO" id="GO:0003887">
    <property type="term" value="F:DNA-directed DNA polymerase activity"/>
    <property type="evidence" value="ECO:0007669"/>
    <property type="project" value="UniProtKB-KW"/>
</dbReference>
<dbReference type="GO" id="GO:0008408">
    <property type="term" value="F:3'-5' exonuclease activity"/>
    <property type="evidence" value="ECO:0007669"/>
    <property type="project" value="InterPro"/>
</dbReference>
<keyword evidence="2" id="KW-0548">Nucleotidyltransferase</keyword>
<dbReference type="Pfam" id="PF07733">
    <property type="entry name" value="DNA_pol3_alpha"/>
    <property type="match status" value="1"/>
</dbReference>
<protein>
    <submittedName>
        <fullName evidence="8">PHP domain-containing protein</fullName>
    </submittedName>
</protein>
<dbReference type="Pfam" id="PF02811">
    <property type="entry name" value="PHP"/>
    <property type="match status" value="1"/>
</dbReference>
<dbReference type="Proteomes" id="UP000878956">
    <property type="component" value="Unassembled WGS sequence"/>
</dbReference>
<feature type="domain" description="Bacterial DNA polymerase III alpha subunit NTPase" evidence="6">
    <location>
        <begin position="297"/>
        <end position="530"/>
    </location>
</feature>
<evidence type="ECO:0000256" key="3">
    <source>
        <dbReference type="ARBA" id="ARBA00022705"/>
    </source>
</evidence>
<evidence type="ECO:0000259" key="7">
    <source>
        <dbReference type="Pfam" id="PF17657"/>
    </source>
</evidence>
<sequence length="1023" mass="120487">MRYNNYHSHKIYSNIRSLDVITKPQQYIDRAIKLGQNTYFTTEHGYQGNVYEAKILCDEYKLKMIIGAEFYYVNDINEKDRGNYHLIVIAKNNDGYKQINKALSLANKNGYYYKPRIDEKILFEIFKPGDVVITTACVAGILKLENREELILKLKNYFKNNFFLEVQSHPHKTQALHNKDVLELSNKYNIDIIHANDSHYIYPEESKYRTKFLKAKGINYPEEDGFILDYPNSEDIFKRYEKQNVLTKQEVERALKNTLIFDECEEITLINDDIKLPSISKNPNKELKEILNKEWLEKRKNIPKNSWNKYLDAIRYEFDIIEETHMENYFIIDYKIVQRAKQEYNGLLTKTGRGSAPSFIINNLLRLTEIDRLNAPVPLFPTRFMSAERILSAKSLPDIDLNAEDAEPFIQATRDLLGEEKCAWMISYKPLQDASAFRLWCKANDMKLSEYDEVAKNLDKYTNDIFWKDIIKESKVFVGVIESVSSSPCSMLIYDRPIDEEVGLLKTKDGVCCNIDGYYCDKYKYLKNDYLTVKVWSLIRKTCELANISIPTIEELNILLDAKTYDIYKDKLTCTINQVDSDYATNLASKYKISSVAETSAFVASIRPGFASLLDNFINRESYTTNVKELDILLEDSYHYLMYQESIMKYLIWLGIEESESYDIINKIKKKRFKEKELKELHIKLKNNWIKKVGTENNFEDTWQVVNDAASYSFNASHSLSYAYDSLYCAYLKSHYPLEYYTVAFNLYNEDTERTRKLTDEIEYFSIKLENPKFRFSKSEYFFNRDTNSIYKGIESIKFLNSDIGEYLYSLKDNKYDSFLELLIDLQGHINSKQLSILIKLDFFEEFGKSNKLLETYDIYNSIYSKKQFKRDNLPCNINTMRKYSNKETEKIFKEVDTKELCSYLESQIENIDIPISEKIQAHFEFVGSCNIKDDNSNPRYCLVIDIDTKYSPKITLYNLKSGNTKIFKVSKSIFEDNKIDIYDLVYLKSTKEKAKSKKVDEKWIKSNTETEWWVQEYWKVEN</sequence>
<dbReference type="PANTHER" id="PTHR32294:SF0">
    <property type="entry name" value="DNA POLYMERASE III SUBUNIT ALPHA"/>
    <property type="match status" value="1"/>
</dbReference>